<evidence type="ECO:0000259" key="2">
    <source>
        <dbReference type="PROSITE" id="PS50263"/>
    </source>
</evidence>
<dbReference type="InterPro" id="IPR044149">
    <property type="entry name" value="Nitrilases_CHs"/>
</dbReference>
<dbReference type="Pfam" id="PF00795">
    <property type="entry name" value="CN_hydrolase"/>
    <property type="match status" value="1"/>
</dbReference>
<proteinExistence type="inferred from homology"/>
<name>A0A2A2K647_9BILA</name>
<dbReference type="Gene3D" id="3.60.110.10">
    <property type="entry name" value="Carbon-nitrogen hydrolase"/>
    <property type="match status" value="1"/>
</dbReference>
<evidence type="ECO:0000256" key="1">
    <source>
        <dbReference type="ARBA" id="ARBA00008129"/>
    </source>
</evidence>
<dbReference type="InterPro" id="IPR003010">
    <property type="entry name" value="C-N_Hydrolase"/>
</dbReference>
<dbReference type="SUPFAM" id="SSF56317">
    <property type="entry name" value="Carbon-nitrogen hydrolase"/>
    <property type="match status" value="1"/>
</dbReference>
<evidence type="ECO:0000313" key="4">
    <source>
        <dbReference type="Proteomes" id="UP000218231"/>
    </source>
</evidence>
<sequence>MRHIAAEGRCFIISACQVQDSPAALGLEVANWPAERPLINGGSVIVGPLGEVLAGPLVGERGLLCAEVDTDELVRARYDFDVVGHYARPDVFELSVDERPRPGVRFVGGACGRWQVELAFVGKTHGTEWPSCQLAAQHIGQALQRVHLAQAVGLAQEGEGGDAHRHHQHCFVVAADMPALVAHPGRQGLVVDFQRAVDLLCHRHAVAALERLALFEKTIGVAYLIGLEQLLAGYLGLAEQHVSLAAVKPLALLEQRQVVERRLVAGEVADGAVQALLQQQAFEFGRWRAGQFQAHALVTLAKPRDGLGQA</sequence>
<dbReference type="PROSITE" id="PS50263">
    <property type="entry name" value="CN_HYDROLASE"/>
    <property type="match status" value="1"/>
</dbReference>
<dbReference type="Proteomes" id="UP000218231">
    <property type="component" value="Unassembled WGS sequence"/>
</dbReference>
<dbReference type="EMBL" id="LIAE01009525">
    <property type="protein sequence ID" value="PAV69385.1"/>
    <property type="molecule type" value="Genomic_DNA"/>
</dbReference>
<keyword evidence="4" id="KW-1185">Reference proteome</keyword>
<feature type="domain" description="CN hydrolase" evidence="2">
    <location>
        <begin position="1"/>
        <end position="70"/>
    </location>
</feature>
<accession>A0A2A2K647</accession>
<gene>
    <name evidence="3" type="ORF">WR25_17286</name>
</gene>
<comment type="similarity">
    <text evidence="1">Belongs to the carbon-nitrogen hydrolase superfamily. Nitrilase family.</text>
</comment>
<reference evidence="3 4" key="1">
    <citation type="journal article" date="2017" name="Curr. Biol.">
        <title>Genome architecture and evolution of a unichromosomal asexual nematode.</title>
        <authorList>
            <person name="Fradin H."/>
            <person name="Zegar C."/>
            <person name="Gutwein M."/>
            <person name="Lucas J."/>
            <person name="Kovtun M."/>
            <person name="Corcoran D."/>
            <person name="Baugh L.R."/>
            <person name="Kiontke K."/>
            <person name="Gunsalus K."/>
            <person name="Fitch D.H."/>
            <person name="Piano F."/>
        </authorList>
    </citation>
    <scope>NUCLEOTIDE SEQUENCE [LARGE SCALE GENOMIC DNA]</scope>
    <source>
        <strain evidence="3">PF1309</strain>
    </source>
</reference>
<dbReference type="STRING" id="2018661.A0A2A2K647"/>
<dbReference type="PANTHER" id="PTHR46044">
    <property type="entry name" value="NITRILASE"/>
    <property type="match status" value="1"/>
</dbReference>
<dbReference type="PANTHER" id="PTHR46044:SF1">
    <property type="entry name" value="CN HYDROLASE DOMAIN-CONTAINING PROTEIN"/>
    <property type="match status" value="1"/>
</dbReference>
<protein>
    <recommendedName>
        <fullName evidence="2">CN hydrolase domain-containing protein</fullName>
    </recommendedName>
</protein>
<evidence type="ECO:0000313" key="3">
    <source>
        <dbReference type="EMBL" id="PAV69385.1"/>
    </source>
</evidence>
<dbReference type="GO" id="GO:0003824">
    <property type="term" value="F:catalytic activity"/>
    <property type="evidence" value="ECO:0007669"/>
    <property type="project" value="InterPro"/>
</dbReference>
<comment type="caution">
    <text evidence="3">The sequence shown here is derived from an EMBL/GenBank/DDBJ whole genome shotgun (WGS) entry which is preliminary data.</text>
</comment>
<dbReference type="AlphaFoldDB" id="A0A2A2K647"/>
<dbReference type="OrthoDB" id="10250282at2759"/>
<organism evidence="3 4">
    <name type="scientific">Diploscapter pachys</name>
    <dbReference type="NCBI Taxonomy" id="2018661"/>
    <lineage>
        <taxon>Eukaryota</taxon>
        <taxon>Metazoa</taxon>
        <taxon>Ecdysozoa</taxon>
        <taxon>Nematoda</taxon>
        <taxon>Chromadorea</taxon>
        <taxon>Rhabditida</taxon>
        <taxon>Rhabditina</taxon>
        <taxon>Rhabditomorpha</taxon>
        <taxon>Rhabditoidea</taxon>
        <taxon>Rhabditidae</taxon>
        <taxon>Diploscapter</taxon>
    </lineage>
</organism>
<dbReference type="InterPro" id="IPR036526">
    <property type="entry name" value="C-N_Hydrolase_sf"/>
</dbReference>